<name>A0ABQ4CHF2_9ACTN</name>
<organism evidence="2 3">
    <name type="scientific">Asanoa siamensis</name>
    <dbReference type="NCBI Taxonomy" id="926357"/>
    <lineage>
        <taxon>Bacteria</taxon>
        <taxon>Bacillati</taxon>
        <taxon>Actinomycetota</taxon>
        <taxon>Actinomycetes</taxon>
        <taxon>Micromonosporales</taxon>
        <taxon>Micromonosporaceae</taxon>
        <taxon>Asanoa</taxon>
    </lineage>
</organism>
<evidence type="ECO:0000313" key="3">
    <source>
        <dbReference type="Proteomes" id="UP000604117"/>
    </source>
</evidence>
<keyword evidence="3" id="KW-1185">Reference proteome</keyword>
<feature type="region of interest" description="Disordered" evidence="1">
    <location>
        <begin position="295"/>
        <end position="409"/>
    </location>
</feature>
<feature type="compositionally biased region" description="Low complexity" evidence="1">
    <location>
        <begin position="305"/>
        <end position="342"/>
    </location>
</feature>
<comment type="caution">
    <text evidence="2">The sequence shown here is derived from an EMBL/GenBank/DDBJ whole genome shotgun (WGS) entry which is preliminary data.</text>
</comment>
<dbReference type="Proteomes" id="UP000604117">
    <property type="component" value="Unassembled WGS sequence"/>
</dbReference>
<dbReference type="EMBL" id="BONE01000001">
    <property type="protein sequence ID" value="GIF70726.1"/>
    <property type="molecule type" value="Genomic_DNA"/>
</dbReference>
<sequence>MPARPIRTALKVKQVKRLIATSPAVLGGIAAVTLVAGAGAAFAAWRIQSDEVVLTAETATLSPGNKPQVSAKASAVTVAWTPNTFGERKVDSYRIKRYDLSGAPQQPRGSCEENVAKETCTDAGVPVGSWRYTVVPVKGGWTGPESAKSDAVLVSADGQAVVVPDPTVDKPAGPAAGPAIVQVGDPGTPAAPPEPGAPATWTLQPGADGVLGTRDTLTYAGGDPIAPGKIIEGWSGKDRAVTVTAEPGRPNAVLTVDDGNTRVFGPLAVPGGTVPAAATFDATLTGEKGRIVVTLGAVRTPPAPTEEATTPTRPETDPTPTEGTVETPGTQPSDPSTPDTPTATESAGTGTGPVESDPPAGGGGDGGGTPAGDGTPSEPETPAAIETTGADTPSDAEVTVTPTASGDPATVIVAAT</sequence>
<evidence type="ECO:0000256" key="1">
    <source>
        <dbReference type="SAM" id="MobiDB-lite"/>
    </source>
</evidence>
<evidence type="ECO:0000313" key="2">
    <source>
        <dbReference type="EMBL" id="GIF70726.1"/>
    </source>
</evidence>
<protein>
    <recommendedName>
        <fullName evidence="4">Fibronectin type-III domain-containing protein</fullName>
    </recommendedName>
</protein>
<feature type="compositionally biased region" description="Gly residues" evidence="1">
    <location>
        <begin position="360"/>
        <end position="371"/>
    </location>
</feature>
<gene>
    <name evidence="2" type="ORF">Asi02nite_02440</name>
</gene>
<accession>A0ABQ4CHF2</accession>
<proteinExistence type="predicted"/>
<evidence type="ECO:0008006" key="4">
    <source>
        <dbReference type="Google" id="ProtNLM"/>
    </source>
</evidence>
<reference evidence="2 3" key="1">
    <citation type="submission" date="2021-01" db="EMBL/GenBank/DDBJ databases">
        <title>Whole genome shotgun sequence of Asanoa siamensis NBRC 107932.</title>
        <authorList>
            <person name="Komaki H."/>
            <person name="Tamura T."/>
        </authorList>
    </citation>
    <scope>NUCLEOTIDE SEQUENCE [LARGE SCALE GENOMIC DNA]</scope>
    <source>
        <strain evidence="2 3">NBRC 107932</strain>
    </source>
</reference>